<sequence>MSYSVFRVEGIKNTGALVGLGKHNQERISHTNPDIDKNRSNQNIELIKCAGTYNQKFNEITRDLRKAHEERMQNMRTDRIKTFEKSINDDKTDIACEMLFTSDEEFFKGMNRQDITKWAQTSLEFVTKNIGISSKDIIHATVHMDEKTPHLHVVAVPLTKVYDGRRKEEVLKISRAKFIGGKLHLSKLQDAYNELMNINGFNLERGVRGANKEHKSTITYKKEQLAKLDVELVRTSKALSQNLSELKDIKASDHDIDSIPYKTTFMDKNNVVLNKNDFEKLKELSKKAIVSSNTVKDLERKYENLSDNFSAVKLNLSKYADKNVKLKKDLAAAQKNINTLMIQRKALTFVVKENNLIDKATEKLKELSKPVEKIIKSKSFDME</sequence>
<name>A0ABR8PZC6_9CLOT</name>
<accession>A0ABR8PZC6</accession>
<gene>
    <name evidence="3" type="ORF">H9661_19395</name>
</gene>
<evidence type="ECO:0000313" key="3">
    <source>
        <dbReference type="EMBL" id="MBD7913515.1"/>
    </source>
</evidence>
<evidence type="ECO:0000313" key="4">
    <source>
        <dbReference type="Proteomes" id="UP000627781"/>
    </source>
</evidence>
<dbReference type="InterPro" id="IPR001668">
    <property type="entry name" value="Mob_Pre"/>
</dbReference>
<keyword evidence="4" id="KW-1185">Reference proteome</keyword>
<evidence type="ECO:0000256" key="1">
    <source>
        <dbReference type="ARBA" id="ARBA00010657"/>
    </source>
</evidence>
<evidence type="ECO:0000256" key="2">
    <source>
        <dbReference type="SAM" id="Coils"/>
    </source>
</evidence>
<keyword evidence="2" id="KW-0175">Coiled coil</keyword>
<comment type="similarity">
    <text evidence="1">Belongs to the plasmid mobilization pre family.</text>
</comment>
<dbReference type="Gene3D" id="3.30.930.30">
    <property type="match status" value="1"/>
</dbReference>
<dbReference type="CDD" id="cd17242">
    <property type="entry name" value="MobM_relaxase"/>
    <property type="match status" value="1"/>
</dbReference>
<dbReference type="EMBL" id="JACSRA010000070">
    <property type="protein sequence ID" value="MBD7913515.1"/>
    <property type="molecule type" value="Genomic_DNA"/>
</dbReference>
<feature type="non-terminal residue" evidence="3">
    <location>
        <position position="383"/>
    </location>
</feature>
<proteinExistence type="inferred from homology"/>
<feature type="coiled-coil region" evidence="2">
    <location>
        <begin position="281"/>
        <end position="343"/>
    </location>
</feature>
<dbReference type="NCBIfam" id="NF041497">
    <property type="entry name" value="MobV"/>
    <property type="match status" value="1"/>
</dbReference>
<dbReference type="RefSeq" id="WP_191770447.1">
    <property type="nucleotide sequence ID" value="NZ_JACSRA010000070.1"/>
</dbReference>
<dbReference type="Pfam" id="PF01076">
    <property type="entry name" value="Mob_Pre"/>
    <property type="match status" value="1"/>
</dbReference>
<protein>
    <submittedName>
        <fullName evidence="3">Plasmid recombination protein</fullName>
    </submittedName>
</protein>
<comment type="caution">
    <text evidence="3">The sequence shown here is derived from an EMBL/GenBank/DDBJ whole genome shotgun (WGS) entry which is preliminary data.</text>
</comment>
<reference evidence="3 4" key="1">
    <citation type="submission" date="2020-08" db="EMBL/GenBank/DDBJ databases">
        <title>A Genomic Blueprint of the Chicken Gut Microbiome.</title>
        <authorList>
            <person name="Gilroy R."/>
            <person name="Ravi A."/>
            <person name="Getino M."/>
            <person name="Pursley I."/>
            <person name="Horton D.L."/>
            <person name="Alikhan N.-F."/>
            <person name="Baker D."/>
            <person name="Gharbi K."/>
            <person name="Hall N."/>
            <person name="Watson M."/>
            <person name="Adriaenssens E.M."/>
            <person name="Foster-Nyarko E."/>
            <person name="Jarju S."/>
            <person name="Secka A."/>
            <person name="Antonio M."/>
            <person name="Oren A."/>
            <person name="Chaudhuri R."/>
            <person name="La Ragione R.M."/>
            <person name="Hildebrand F."/>
            <person name="Pallen M.J."/>
        </authorList>
    </citation>
    <scope>NUCLEOTIDE SEQUENCE [LARGE SCALE GENOMIC DNA]</scope>
    <source>
        <strain evidence="3 4">Sa3CVN1</strain>
    </source>
</reference>
<organism evidence="3 4">
    <name type="scientific">Clostridium cibarium</name>
    <dbReference type="NCBI Taxonomy" id="2762247"/>
    <lineage>
        <taxon>Bacteria</taxon>
        <taxon>Bacillati</taxon>
        <taxon>Bacillota</taxon>
        <taxon>Clostridia</taxon>
        <taxon>Eubacteriales</taxon>
        <taxon>Clostridiaceae</taxon>
        <taxon>Clostridium</taxon>
    </lineage>
</organism>
<dbReference type="Proteomes" id="UP000627781">
    <property type="component" value="Unassembled WGS sequence"/>
</dbReference>